<dbReference type="InterPro" id="IPR027417">
    <property type="entry name" value="P-loop_NTPase"/>
</dbReference>
<evidence type="ECO:0000313" key="1">
    <source>
        <dbReference type="EMBL" id="MFC7373417.1"/>
    </source>
</evidence>
<comment type="caution">
    <text evidence="1">The sequence shown here is derived from an EMBL/GenBank/DDBJ whole genome shotgun (WGS) entry which is preliminary data.</text>
</comment>
<dbReference type="Proteomes" id="UP001596549">
    <property type="component" value="Unassembled WGS sequence"/>
</dbReference>
<organism evidence="1 2">
    <name type="scientific">Fictibacillus iocasae</name>
    <dbReference type="NCBI Taxonomy" id="2715437"/>
    <lineage>
        <taxon>Bacteria</taxon>
        <taxon>Bacillati</taxon>
        <taxon>Bacillota</taxon>
        <taxon>Bacilli</taxon>
        <taxon>Bacillales</taxon>
        <taxon>Fictibacillaceae</taxon>
        <taxon>Fictibacillus</taxon>
    </lineage>
</organism>
<proteinExistence type="predicted"/>
<protein>
    <submittedName>
        <fullName evidence="1">Uncharacterized protein</fullName>
    </submittedName>
</protein>
<dbReference type="SUPFAM" id="SSF52540">
    <property type="entry name" value="P-loop containing nucleoside triphosphate hydrolases"/>
    <property type="match status" value="1"/>
</dbReference>
<evidence type="ECO:0000313" key="2">
    <source>
        <dbReference type="Proteomes" id="UP001596549"/>
    </source>
</evidence>
<name>A0ABW2NVL3_9BACL</name>
<dbReference type="RefSeq" id="WP_379751336.1">
    <property type="nucleotide sequence ID" value="NZ_JBHTCP010000052.1"/>
</dbReference>
<sequence>MRKVYIVEGIPGSGKTTTAQWLKDVLRDKGRDVRLFLEGNVDHPADYESTACLTEDQLLGLEKDFTEIRHYAQKKETRYFIQYRKLPDSSSHLRKALKAYDVYELPVNEFIQVSLQKWKEFVEQAVNEDTVYVLECCFLQNPITFLLAKHNCDKKQIAAYIKDISVIISELNPAVLYFEQDNVEESVGRVIKERSKEWLEFIIWYYTEQAYGQARGGVKGESGFFAFLHERKQLEKELLNVLPIESLVLNNSAFDWDERKREIISFIE</sequence>
<accession>A0ABW2NVL3</accession>
<gene>
    <name evidence="1" type="ORF">ACFQPF_17390</name>
</gene>
<dbReference type="Gene3D" id="3.40.50.300">
    <property type="entry name" value="P-loop containing nucleotide triphosphate hydrolases"/>
    <property type="match status" value="1"/>
</dbReference>
<keyword evidence="2" id="KW-1185">Reference proteome</keyword>
<reference evidence="2" key="1">
    <citation type="journal article" date="2019" name="Int. J. Syst. Evol. Microbiol.">
        <title>The Global Catalogue of Microorganisms (GCM) 10K type strain sequencing project: providing services to taxonomists for standard genome sequencing and annotation.</title>
        <authorList>
            <consortium name="The Broad Institute Genomics Platform"/>
            <consortium name="The Broad Institute Genome Sequencing Center for Infectious Disease"/>
            <person name="Wu L."/>
            <person name="Ma J."/>
        </authorList>
    </citation>
    <scope>NUCLEOTIDE SEQUENCE [LARGE SCALE GENOMIC DNA]</scope>
    <source>
        <strain evidence="2">NBRC 106396</strain>
    </source>
</reference>
<dbReference type="EMBL" id="JBHTCP010000052">
    <property type="protein sequence ID" value="MFC7373417.1"/>
    <property type="molecule type" value="Genomic_DNA"/>
</dbReference>